<dbReference type="InterPro" id="IPR000897">
    <property type="entry name" value="SRP54_GTPase_dom"/>
</dbReference>
<dbReference type="PROSITE" id="PS00300">
    <property type="entry name" value="SRP54"/>
    <property type="match status" value="1"/>
</dbReference>
<evidence type="ECO:0000256" key="5">
    <source>
        <dbReference type="ARBA" id="ARBA00023134"/>
    </source>
</evidence>
<evidence type="ECO:0000256" key="8">
    <source>
        <dbReference type="ARBA" id="ARBA00048027"/>
    </source>
</evidence>
<keyword evidence="6 9" id="KW-0472">Membrane</keyword>
<dbReference type="Proteomes" id="UP000199227">
    <property type="component" value="Unassembled WGS sequence"/>
</dbReference>
<keyword evidence="5 9" id="KW-0342">GTP-binding</keyword>
<comment type="subcellular location">
    <subcellularLocation>
        <location evidence="9">Cell membrane</location>
        <topology evidence="9">Peripheral membrane protein</topology>
        <orientation evidence="9">Cytoplasmic side</orientation>
    </subcellularLocation>
    <subcellularLocation>
        <location evidence="9">Cytoplasm</location>
    </subcellularLocation>
</comment>
<proteinExistence type="inferred from homology"/>
<keyword evidence="12" id="KW-1185">Reference proteome</keyword>
<dbReference type="InterPro" id="IPR042101">
    <property type="entry name" value="SRP54_N_sf"/>
</dbReference>
<dbReference type="Pfam" id="PF00448">
    <property type="entry name" value="SRP54"/>
    <property type="match status" value="1"/>
</dbReference>
<dbReference type="HAMAP" id="MF_00920">
    <property type="entry name" value="FtsY"/>
    <property type="match status" value="1"/>
</dbReference>
<feature type="binding site" evidence="9">
    <location>
        <begin position="237"/>
        <end position="240"/>
    </location>
    <ligand>
        <name>GTP</name>
        <dbReference type="ChEBI" id="CHEBI:37565"/>
    </ligand>
</feature>
<evidence type="ECO:0000256" key="9">
    <source>
        <dbReference type="HAMAP-Rule" id="MF_00920"/>
    </source>
</evidence>
<dbReference type="PANTHER" id="PTHR43134:SF1">
    <property type="entry name" value="SIGNAL RECOGNITION PARTICLE RECEPTOR SUBUNIT ALPHA"/>
    <property type="match status" value="1"/>
</dbReference>
<dbReference type="InterPro" id="IPR004390">
    <property type="entry name" value="SR_rcpt_FtsY"/>
</dbReference>
<dbReference type="InterPro" id="IPR027417">
    <property type="entry name" value="P-loop_NTPase"/>
</dbReference>
<sequence length="377" mass="41991">MFGFIKKGLKKTLEAIQTTTPVKREKISRDDLEDLLLEADVSYELVEKIIDSLPEKIKRIQLYNTLISLFMYNIEKINPKDEKPFVELIVGVNGAGKTTTIAKLAQQYKNDGKRVLLGASDTFRAAAIEQLKTWAEKIDVPIVYTKQGHDPSAVAYDAISSAKAKGLDRVIIDTAGRLHTQTNLGEELKKIVRVCGKAMDGAPHRKILILDGTQGNSAINQAKAFKKMIDIDGIIITKLDGTAKGGALFSIAEELKLPIYYVGVGEKAEDLTPFDPKEFVNTILDAIFTEEDENSIPSSGKTHNVDLYNLTDAQRIKFEELLDKDGFDLLSKHFVSERKSSQTYRININENSDCFEIIDKDGQVLKSYKAEELDTNG</sequence>
<dbReference type="OrthoDB" id="9804720at2"/>
<dbReference type="InterPro" id="IPR003593">
    <property type="entry name" value="AAA+_ATPase"/>
</dbReference>
<feature type="binding site" evidence="9">
    <location>
        <begin position="173"/>
        <end position="177"/>
    </location>
    <ligand>
        <name>GTP</name>
        <dbReference type="ChEBI" id="CHEBI:37565"/>
    </ligand>
</feature>
<evidence type="ECO:0000259" key="10">
    <source>
        <dbReference type="PROSITE" id="PS00300"/>
    </source>
</evidence>
<dbReference type="GO" id="GO:0005886">
    <property type="term" value="C:plasma membrane"/>
    <property type="evidence" value="ECO:0007669"/>
    <property type="project" value="UniProtKB-SubCell"/>
</dbReference>
<dbReference type="SMART" id="SM00962">
    <property type="entry name" value="SRP54"/>
    <property type="match status" value="1"/>
</dbReference>
<dbReference type="GO" id="GO:0005047">
    <property type="term" value="F:signal recognition particle binding"/>
    <property type="evidence" value="ECO:0007669"/>
    <property type="project" value="TreeGrafter"/>
</dbReference>
<comment type="catalytic activity">
    <reaction evidence="8 9">
        <text>GTP + H2O = GDP + phosphate + H(+)</text>
        <dbReference type="Rhea" id="RHEA:19669"/>
        <dbReference type="ChEBI" id="CHEBI:15377"/>
        <dbReference type="ChEBI" id="CHEBI:15378"/>
        <dbReference type="ChEBI" id="CHEBI:37565"/>
        <dbReference type="ChEBI" id="CHEBI:43474"/>
        <dbReference type="ChEBI" id="CHEBI:58189"/>
        <dbReference type="EC" id="3.6.5.4"/>
    </reaction>
</comment>
<dbReference type="PANTHER" id="PTHR43134">
    <property type="entry name" value="SIGNAL RECOGNITION PARTICLE RECEPTOR SUBUNIT ALPHA"/>
    <property type="match status" value="1"/>
</dbReference>
<comment type="function">
    <text evidence="9">Involved in targeting and insertion of nascent membrane proteins into the cytoplasmic membrane. Acts as a receptor for the complex formed by the signal recognition particle (SRP) and the ribosome-nascent chain (RNC).</text>
</comment>
<dbReference type="GO" id="GO:0006614">
    <property type="term" value="P:SRP-dependent cotranslational protein targeting to membrane"/>
    <property type="evidence" value="ECO:0007669"/>
    <property type="project" value="InterPro"/>
</dbReference>
<dbReference type="GO" id="GO:0005525">
    <property type="term" value="F:GTP binding"/>
    <property type="evidence" value="ECO:0007669"/>
    <property type="project" value="UniProtKB-UniRule"/>
</dbReference>
<dbReference type="SMART" id="SM00382">
    <property type="entry name" value="AAA"/>
    <property type="match status" value="1"/>
</dbReference>
<dbReference type="SUPFAM" id="SSF47364">
    <property type="entry name" value="Domain of the SRP/SRP receptor G-proteins"/>
    <property type="match status" value="1"/>
</dbReference>
<keyword evidence="7 9" id="KW-0675">Receptor</keyword>
<evidence type="ECO:0000256" key="2">
    <source>
        <dbReference type="ARBA" id="ARBA00022490"/>
    </source>
</evidence>
<keyword evidence="2 9" id="KW-0963">Cytoplasm</keyword>
<dbReference type="FunFam" id="3.40.50.300:FF:000053">
    <property type="entry name" value="Signal recognition particle receptor FtsY"/>
    <property type="match status" value="1"/>
</dbReference>
<dbReference type="NCBIfam" id="TIGR00064">
    <property type="entry name" value="ftsY"/>
    <property type="match status" value="1"/>
</dbReference>
<dbReference type="Gene3D" id="1.20.120.140">
    <property type="entry name" value="Signal recognition particle SRP54, nucleotide-binding domain"/>
    <property type="match status" value="1"/>
</dbReference>
<dbReference type="Pfam" id="PF02881">
    <property type="entry name" value="SRP54_N"/>
    <property type="match status" value="1"/>
</dbReference>
<evidence type="ECO:0000313" key="11">
    <source>
        <dbReference type="EMBL" id="SFP88348.1"/>
    </source>
</evidence>
<evidence type="ECO:0000256" key="4">
    <source>
        <dbReference type="ARBA" id="ARBA00022801"/>
    </source>
</evidence>
<keyword evidence="1 9" id="KW-1003">Cell membrane</keyword>
<evidence type="ECO:0000256" key="3">
    <source>
        <dbReference type="ARBA" id="ARBA00022741"/>
    </source>
</evidence>
<evidence type="ECO:0000313" key="12">
    <source>
        <dbReference type="Proteomes" id="UP000199227"/>
    </source>
</evidence>
<dbReference type="EC" id="3.6.5.4" evidence="9"/>
<evidence type="ECO:0000256" key="6">
    <source>
        <dbReference type="ARBA" id="ARBA00023136"/>
    </source>
</evidence>
<dbReference type="CDD" id="cd17874">
    <property type="entry name" value="FtsY"/>
    <property type="match status" value="1"/>
</dbReference>
<name>A0A1I5TZ82_9BACT</name>
<dbReference type="STRING" id="223786.SAMN05216234_15110"/>
<dbReference type="GO" id="GO:0003924">
    <property type="term" value="F:GTPase activity"/>
    <property type="evidence" value="ECO:0007669"/>
    <property type="project" value="UniProtKB-UniRule"/>
</dbReference>
<keyword evidence="3 9" id="KW-0547">Nucleotide-binding</keyword>
<accession>A0A1I5TZ82</accession>
<dbReference type="InterPro" id="IPR036225">
    <property type="entry name" value="SRP/SRP_N"/>
</dbReference>
<dbReference type="SUPFAM" id="SSF52540">
    <property type="entry name" value="P-loop containing nucleoside triphosphate hydrolases"/>
    <property type="match status" value="1"/>
</dbReference>
<protein>
    <recommendedName>
        <fullName evidence="9">Signal recognition particle receptor FtsY</fullName>
        <shortName evidence="9">SRP receptor</shortName>
        <ecNumber evidence="9">3.6.5.4</ecNumber>
    </recommendedName>
</protein>
<dbReference type="InterPro" id="IPR013822">
    <property type="entry name" value="Signal_recog_particl_SRP54_hlx"/>
</dbReference>
<keyword evidence="4 9" id="KW-0378">Hydrolase</keyword>
<gene>
    <name evidence="9" type="primary">ftsY</name>
    <name evidence="11" type="ORF">SAMN05216234_15110</name>
</gene>
<evidence type="ECO:0000256" key="1">
    <source>
        <dbReference type="ARBA" id="ARBA00022475"/>
    </source>
</evidence>
<dbReference type="EMBL" id="FOXB01000051">
    <property type="protein sequence ID" value="SFP88348.1"/>
    <property type="molecule type" value="Genomic_DNA"/>
</dbReference>
<feature type="binding site" evidence="9">
    <location>
        <begin position="91"/>
        <end position="98"/>
    </location>
    <ligand>
        <name>GTP</name>
        <dbReference type="ChEBI" id="CHEBI:37565"/>
    </ligand>
</feature>
<evidence type="ECO:0000256" key="7">
    <source>
        <dbReference type="ARBA" id="ARBA00023170"/>
    </source>
</evidence>
<comment type="subunit">
    <text evidence="9">Part of the signal recognition particle protein translocation system, which is composed of SRP and FtsY.</text>
</comment>
<organism evidence="11 12">
    <name type="scientific">Hydrogenimonas thermophila</name>
    <dbReference type="NCBI Taxonomy" id="223786"/>
    <lineage>
        <taxon>Bacteria</taxon>
        <taxon>Pseudomonadati</taxon>
        <taxon>Campylobacterota</taxon>
        <taxon>Epsilonproteobacteria</taxon>
        <taxon>Campylobacterales</taxon>
        <taxon>Hydrogenimonadaceae</taxon>
        <taxon>Hydrogenimonas</taxon>
    </lineage>
</organism>
<dbReference type="AlphaFoldDB" id="A0A1I5TZ82"/>
<comment type="similarity">
    <text evidence="9">Belongs to the GTP-binding SRP family. FtsY subfamily.</text>
</comment>
<dbReference type="Gene3D" id="3.40.50.300">
    <property type="entry name" value="P-loop containing nucleotide triphosphate hydrolases"/>
    <property type="match status" value="1"/>
</dbReference>
<feature type="domain" description="SRP54-type proteins GTP-binding" evidence="10">
    <location>
        <begin position="258"/>
        <end position="271"/>
    </location>
</feature>
<dbReference type="GO" id="GO:0005737">
    <property type="term" value="C:cytoplasm"/>
    <property type="evidence" value="ECO:0007669"/>
    <property type="project" value="UniProtKB-SubCell"/>
</dbReference>
<reference evidence="11 12" key="1">
    <citation type="submission" date="2016-10" db="EMBL/GenBank/DDBJ databases">
        <authorList>
            <person name="de Groot N.N."/>
        </authorList>
    </citation>
    <scope>NUCLEOTIDE SEQUENCE [LARGE SCALE GENOMIC DNA]</scope>
    <source>
        <strain evidence="11 12">EP1-55-1</strain>
    </source>
</reference>